<sequence length="284" mass="33046">MFQSYPPHSSITRLAKCKDQVSTSGPLKQCLIIHGEEPSHFFKCIFYEPYEIDDEVNFLYCVDSILGQDLHDVEPDILLYYDLVVFPLHADLRSNEKFITKLKQLASEKRIAILFLRGVHVPLALGYLVDPRYADYADGVIQFDLTVFNQLCEGSEILPKLRATHQDVFVAIAEHPELPISLNDQYIFCVDKPWLIYEPSKWYIIANCEGDRPCFLIHKEQRVMFTPWYGFSHGDYFAHDLVKYFCKYLLGEHLAERESKLKSNLFLKLENRQLLDVVIVVDES</sequence>
<dbReference type="RefSeq" id="XP_044548169.1">
    <property type="nucleotide sequence ID" value="XM_044694780.1"/>
</dbReference>
<comment type="caution">
    <text evidence="1">The sequence shown here is derived from an EMBL/GenBank/DDBJ whole genome shotgun (WGS) entry which is preliminary data.</text>
</comment>
<evidence type="ECO:0000313" key="2">
    <source>
        <dbReference type="Proteomes" id="UP000816034"/>
    </source>
</evidence>
<dbReference type="EMBL" id="PYSW02000023">
    <property type="protein sequence ID" value="KAG2382490.1"/>
    <property type="molecule type" value="Genomic_DNA"/>
</dbReference>
<dbReference type="AlphaFoldDB" id="A0AA88KKB0"/>
<keyword evidence="2" id="KW-1185">Reference proteome</keyword>
<gene>
    <name evidence="1" type="ORF">C9374_005070</name>
</gene>
<dbReference type="GeneID" id="68097525"/>
<organism evidence="1 2">
    <name type="scientific">Naegleria lovaniensis</name>
    <name type="common">Amoeba</name>
    <dbReference type="NCBI Taxonomy" id="51637"/>
    <lineage>
        <taxon>Eukaryota</taxon>
        <taxon>Discoba</taxon>
        <taxon>Heterolobosea</taxon>
        <taxon>Tetramitia</taxon>
        <taxon>Eutetramitia</taxon>
        <taxon>Vahlkampfiidae</taxon>
        <taxon>Naegleria</taxon>
    </lineage>
</organism>
<dbReference type="Proteomes" id="UP000816034">
    <property type="component" value="Unassembled WGS sequence"/>
</dbReference>
<proteinExistence type="predicted"/>
<reference evidence="1 2" key="1">
    <citation type="journal article" date="2018" name="BMC Genomics">
        <title>The genome of Naegleria lovaniensis, the basis for a comparative approach to unravel pathogenicity factors of the human pathogenic amoeba N. fowleri.</title>
        <authorList>
            <person name="Liechti N."/>
            <person name="Schurch N."/>
            <person name="Bruggmann R."/>
            <person name="Wittwer M."/>
        </authorList>
    </citation>
    <scope>NUCLEOTIDE SEQUENCE [LARGE SCALE GENOMIC DNA]</scope>
    <source>
        <strain evidence="1 2">ATCC 30569</strain>
    </source>
</reference>
<evidence type="ECO:0000313" key="1">
    <source>
        <dbReference type="EMBL" id="KAG2382490.1"/>
    </source>
</evidence>
<accession>A0AA88KKB0</accession>
<name>A0AA88KKB0_NAELO</name>
<protein>
    <submittedName>
        <fullName evidence="1">Uncharacterized protein</fullName>
    </submittedName>
</protein>